<evidence type="ECO:0000313" key="5">
    <source>
        <dbReference type="EMBL" id="ADI74522.1"/>
    </source>
</evidence>
<protein>
    <recommendedName>
        <fullName evidence="4">Small ribosomal subunit protein eS17</fullName>
    </recommendedName>
</protein>
<evidence type="ECO:0000256" key="1">
    <source>
        <dbReference type="ARBA" id="ARBA00010444"/>
    </source>
</evidence>
<dbReference type="PANTHER" id="PTHR10732">
    <property type="entry name" value="40S RIBOSOMAL PROTEIN S17"/>
    <property type="match status" value="1"/>
</dbReference>
<dbReference type="PROSITE" id="PS00712">
    <property type="entry name" value="RIBOSOMAL_S17E"/>
    <property type="match status" value="1"/>
</dbReference>
<dbReference type="RefSeq" id="WP_013195087.1">
    <property type="nucleotide sequence ID" value="NC_014253.1"/>
</dbReference>
<proteinExistence type="inferred from homology"/>
<evidence type="ECO:0000256" key="4">
    <source>
        <dbReference type="HAMAP-Rule" id="MF_00511"/>
    </source>
</evidence>
<dbReference type="Proteomes" id="UP000000391">
    <property type="component" value="Chromosome"/>
</dbReference>
<dbReference type="GeneID" id="9347326"/>
<dbReference type="GO" id="GO:1990904">
    <property type="term" value="C:ribonucleoprotein complex"/>
    <property type="evidence" value="ECO:0007669"/>
    <property type="project" value="UniProtKB-KW"/>
</dbReference>
<evidence type="ECO:0000256" key="3">
    <source>
        <dbReference type="ARBA" id="ARBA00023274"/>
    </source>
</evidence>
<reference evidence="5 6" key="1">
    <citation type="submission" date="2010-06" db="EMBL/GenBank/DDBJ databases">
        <title>Complete sequence chromosome of Methanohalobium evestigatum Z-7303.</title>
        <authorList>
            <consortium name="US DOE Joint Genome Institute"/>
            <person name="Lucas S."/>
            <person name="Copeland A."/>
            <person name="Lapidus A."/>
            <person name="Cheng J.-F."/>
            <person name="Bruce D."/>
            <person name="Goodwin L."/>
            <person name="Pitluck S."/>
            <person name="Saunders E."/>
            <person name="Detter J.C."/>
            <person name="Han C."/>
            <person name="Tapia R."/>
            <person name="Land M."/>
            <person name="Hauser L."/>
            <person name="Kyrpides N."/>
            <person name="Mikhailova N."/>
            <person name="Sieprawska-Lupa M."/>
            <person name="Whitman W.B."/>
            <person name="Anderson I."/>
            <person name="Woyke T."/>
        </authorList>
    </citation>
    <scope>NUCLEOTIDE SEQUENCE [LARGE SCALE GENOMIC DNA]</scope>
    <source>
        <strain evidence="6">ATCC BAA-1072 / DSM 3721 / NBRC 107634 / OCM 161 / Z-7303</strain>
    </source>
</reference>
<dbReference type="NCBIfam" id="NF002242">
    <property type="entry name" value="PRK01151.1"/>
    <property type="match status" value="1"/>
</dbReference>
<dbReference type="Pfam" id="PF00833">
    <property type="entry name" value="Ribosomal_S17e"/>
    <property type="match status" value="1"/>
</dbReference>
<keyword evidence="3 4" id="KW-0687">Ribonucleoprotein</keyword>
<dbReference type="SUPFAM" id="SSF116820">
    <property type="entry name" value="Rps17e-like"/>
    <property type="match status" value="1"/>
</dbReference>
<dbReference type="HOGENOM" id="CLU_176720_0_1_2"/>
<gene>
    <name evidence="4" type="primary">rps17e</name>
    <name evidence="5" type="ordered locus">Metev_1683</name>
</gene>
<dbReference type="GO" id="GO:0003735">
    <property type="term" value="F:structural constituent of ribosome"/>
    <property type="evidence" value="ECO:0007669"/>
    <property type="project" value="InterPro"/>
</dbReference>
<dbReference type="GO" id="GO:0006412">
    <property type="term" value="P:translation"/>
    <property type="evidence" value="ECO:0007669"/>
    <property type="project" value="UniProtKB-UniRule"/>
</dbReference>
<dbReference type="AlphaFoldDB" id="D7EB05"/>
<evidence type="ECO:0000256" key="2">
    <source>
        <dbReference type="ARBA" id="ARBA00022980"/>
    </source>
</evidence>
<dbReference type="STRING" id="644295.Metev_1683"/>
<keyword evidence="6" id="KW-1185">Reference proteome</keyword>
<keyword evidence="2 4" id="KW-0689">Ribosomal protein</keyword>
<dbReference type="GO" id="GO:0005829">
    <property type="term" value="C:cytosol"/>
    <property type="evidence" value="ECO:0007669"/>
    <property type="project" value="UniProtKB-ARBA"/>
</dbReference>
<dbReference type="GO" id="GO:0005840">
    <property type="term" value="C:ribosome"/>
    <property type="evidence" value="ECO:0007669"/>
    <property type="project" value="UniProtKB-KW"/>
</dbReference>
<organism evidence="5 6">
    <name type="scientific">Methanohalobium evestigatum (strain ATCC BAA-1072 / DSM 3721 / NBRC 107634 / OCM 161 / Z-7303)</name>
    <dbReference type="NCBI Taxonomy" id="644295"/>
    <lineage>
        <taxon>Archaea</taxon>
        <taxon>Methanobacteriati</taxon>
        <taxon>Methanobacteriota</taxon>
        <taxon>Stenosarchaea group</taxon>
        <taxon>Methanomicrobia</taxon>
        <taxon>Methanosarcinales</taxon>
        <taxon>Methanosarcinaceae</taxon>
        <taxon>Methanohalobium</taxon>
    </lineage>
</organism>
<dbReference type="KEGG" id="mev:Metev_1683"/>
<sequence length="66" mass="7805">MGNIRQTNIKNISERLINNYQNVFSKDFEKNKHLVTKYSTIKSKVIRNRVAGYITRRMSLKTTITE</sequence>
<dbReference type="PANTHER" id="PTHR10732:SF0">
    <property type="entry name" value="40S RIBOSOMAL PROTEIN S17"/>
    <property type="match status" value="1"/>
</dbReference>
<name>D7EB05_METEZ</name>
<dbReference type="OrthoDB" id="52479at2157"/>
<evidence type="ECO:0000313" key="6">
    <source>
        <dbReference type="Proteomes" id="UP000000391"/>
    </source>
</evidence>
<dbReference type="InterPro" id="IPR018273">
    <property type="entry name" value="Ribosomal_eS17_CS"/>
</dbReference>
<comment type="similarity">
    <text evidence="1 4">Belongs to the eukaryotic ribosomal protein eS17 family.</text>
</comment>
<dbReference type="EMBL" id="CP002069">
    <property type="protein sequence ID" value="ADI74522.1"/>
    <property type="molecule type" value="Genomic_DNA"/>
</dbReference>
<dbReference type="HAMAP" id="MF_00511">
    <property type="entry name" value="Ribosomal_eS17"/>
    <property type="match status" value="1"/>
</dbReference>
<dbReference type="InterPro" id="IPR001210">
    <property type="entry name" value="Ribosomal_eS17"/>
</dbReference>
<dbReference type="Gene3D" id="1.10.60.20">
    <property type="entry name" value="Ribosomal protein S17e-like"/>
    <property type="match status" value="1"/>
</dbReference>
<dbReference type="InterPro" id="IPR036401">
    <property type="entry name" value="Ribosomal_eS17_sf"/>
</dbReference>
<accession>D7EB05</accession>